<dbReference type="HOGENOM" id="CLU_2461712_0_0_2"/>
<name>U1PFG6_9EURY</name>
<reference evidence="1 2" key="1">
    <citation type="journal article" date="2013" name="PLoS ONE">
        <title>Assembly-driven community genomics of a hypersaline microbial ecosystem.</title>
        <authorList>
            <person name="Podell S."/>
            <person name="Ugalde J.A."/>
            <person name="Narasingarao P."/>
            <person name="Banfield J.F."/>
            <person name="Heidelberg K.B."/>
            <person name="Allen E.E."/>
        </authorList>
    </citation>
    <scope>NUCLEOTIDE SEQUENCE [LARGE SCALE GENOMIC DNA]</scope>
    <source>
        <strain evidence="2">J07HQW1</strain>
    </source>
</reference>
<organism evidence="1 2">
    <name type="scientific">Haloquadratum walsbyi J07HQW1</name>
    <dbReference type="NCBI Taxonomy" id="1238424"/>
    <lineage>
        <taxon>Archaea</taxon>
        <taxon>Methanobacteriati</taxon>
        <taxon>Methanobacteriota</taxon>
        <taxon>Stenosarchaea group</taxon>
        <taxon>Halobacteria</taxon>
        <taxon>Halobacteriales</taxon>
        <taxon>Haloferacaceae</taxon>
        <taxon>Haloquadratum</taxon>
    </lineage>
</organism>
<accession>U1PFG6</accession>
<dbReference type="Proteomes" id="UP000030649">
    <property type="component" value="Unassembled WGS sequence"/>
</dbReference>
<gene>
    <name evidence="1" type="ORF">J07HQW1_00859</name>
</gene>
<dbReference type="AlphaFoldDB" id="U1PFG6"/>
<sequence>MRIDVDSILFEDSTVTHKSLIRLHYELPPNKTVIELTGKATQKPNDRASAREGSQAWDVLFCIETEQPATHDRDIIERGTAVVLLNCL</sequence>
<dbReference type="STRING" id="1238424.J07HQW1_00859"/>
<evidence type="ECO:0000313" key="2">
    <source>
        <dbReference type="Proteomes" id="UP000030649"/>
    </source>
</evidence>
<proteinExistence type="predicted"/>
<evidence type="ECO:0000313" key="1">
    <source>
        <dbReference type="EMBL" id="ERG90831.1"/>
    </source>
</evidence>
<dbReference type="EMBL" id="KE356560">
    <property type="protein sequence ID" value="ERG90831.1"/>
    <property type="molecule type" value="Genomic_DNA"/>
</dbReference>
<protein>
    <submittedName>
        <fullName evidence="1">Uncharacterized protein</fullName>
    </submittedName>
</protein>